<protein>
    <submittedName>
        <fullName evidence="1">Uncharacterized protein</fullName>
    </submittedName>
</protein>
<evidence type="ECO:0000313" key="2">
    <source>
        <dbReference type="Proteomes" id="UP000190042"/>
    </source>
</evidence>
<sequence>MSITLAEGIKLKSILSKQLRELETEARRVAFITVEKGTAPPPVPRTLNDVENEMEQVRKDQRTLDFLIYKANSTHSVDFEGQQITLVEAIELAIQLRAKATFYKELSLANKEELQYGYAETTTVYRVALFDPEVYRQKAQLAEKTAHQLSNRINTKNYTINLEFDGSNYF</sequence>
<evidence type="ECO:0000313" key="1">
    <source>
        <dbReference type="EMBL" id="SKB01075.1"/>
    </source>
</evidence>
<dbReference type="Gene3D" id="6.10.320.10">
    <property type="match status" value="1"/>
</dbReference>
<dbReference type="InterPro" id="IPR047741">
    <property type="entry name" value="DIP1984-like"/>
</dbReference>
<dbReference type="Pfam" id="PF20935">
    <property type="entry name" value="DUF6847"/>
    <property type="match status" value="1"/>
</dbReference>
<organism evidence="1 2">
    <name type="scientific">Sporosarcina newyorkensis</name>
    <dbReference type="NCBI Taxonomy" id="759851"/>
    <lineage>
        <taxon>Bacteria</taxon>
        <taxon>Bacillati</taxon>
        <taxon>Bacillota</taxon>
        <taxon>Bacilli</taxon>
        <taxon>Bacillales</taxon>
        <taxon>Caryophanaceae</taxon>
        <taxon>Sporosarcina</taxon>
    </lineage>
</organism>
<dbReference type="EMBL" id="FUYJ01000005">
    <property type="protein sequence ID" value="SKB01075.1"/>
    <property type="molecule type" value="Genomic_DNA"/>
</dbReference>
<dbReference type="RefSeq" id="WP_078817870.1">
    <property type="nucleotide sequence ID" value="NZ_FUYJ01000005.1"/>
</dbReference>
<accession>A0A1T4YII6</accession>
<keyword evidence="2" id="KW-1185">Reference proteome</keyword>
<dbReference type="Proteomes" id="UP000190042">
    <property type="component" value="Unassembled WGS sequence"/>
</dbReference>
<name>A0A1T4YII6_9BACL</name>
<dbReference type="AlphaFoldDB" id="A0A1T4YII6"/>
<gene>
    <name evidence="1" type="ORF">SAMN04244570_2587</name>
</gene>
<reference evidence="2" key="1">
    <citation type="submission" date="2017-02" db="EMBL/GenBank/DDBJ databases">
        <authorList>
            <person name="Varghese N."/>
            <person name="Submissions S."/>
        </authorList>
    </citation>
    <scope>NUCLEOTIDE SEQUENCE [LARGE SCALE GENOMIC DNA]</scope>
    <source>
        <strain evidence="2">DSM 23966</strain>
    </source>
</reference>
<proteinExistence type="predicted"/>